<dbReference type="InterPro" id="IPR005467">
    <property type="entry name" value="His_kinase_dom"/>
</dbReference>
<evidence type="ECO:0000256" key="12">
    <source>
        <dbReference type="ARBA" id="ARBA00022801"/>
    </source>
</evidence>
<evidence type="ECO:0000256" key="15">
    <source>
        <dbReference type="ARBA" id="ARBA00022912"/>
    </source>
</evidence>
<evidence type="ECO:0000256" key="22">
    <source>
        <dbReference type="ARBA" id="ARBA00041776"/>
    </source>
</evidence>
<dbReference type="Gene3D" id="1.10.287.130">
    <property type="match status" value="1"/>
</dbReference>
<dbReference type="InterPro" id="IPR003594">
    <property type="entry name" value="HATPase_dom"/>
</dbReference>
<keyword evidence="17" id="KW-0902">Two-component regulatory system</keyword>
<reference evidence="26" key="1">
    <citation type="submission" date="2021-02" db="EMBL/GenBank/DDBJ databases">
        <title>Draft genome sequence of Microbispora sp. RL4-1S isolated from rice leaves in Thailand.</title>
        <authorList>
            <person name="Muangham S."/>
            <person name="Duangmal K."/>
        </authorList>
    </citation>
    <scope>NUCLEOTIDE SEQUENCE</scope>
    <source>
        <strain evidence="26">RL4-1S</strain>
    </source>
</reference>
<evidence type="ECO:0000259" key="24">
    <source>
        <dbReference type="PROSITE" id="PS50109"/>
    </source>
</evidence>
<dbReference type="AlphaFoldDB" id="A0A940WGX2"/>
<dbReference type="CDD" id="cd00082">
    <property type="entry name" value="HisKA"/>
    <property type="match status" value="1"/>
</dbReference>
<evidence type="ECO:0000256" key="2">
    <source>
        <dbReference type="ARBA" id="ARBA00001936"/>
    </source>
</evidence>
<evidence type="ECO:0000256" key="10">
    <source>
        <dbReference type="ARBA" id="ARBA00022741"/>
    </source>
</evidence>
<feature type="transmembrane region" description="Helical" evidence="23">
    <location>
        <begin position="12"/>
        <end position="32"/>
    </location>
</feature>
<accession>A0A940WGX2</accession>
<comment type="cofactor">
    <cofactor evidence="3">
        <name>Mg(2+)</name>
        <dbReference type="ChEBI" id="CHEBI:18420"/>
    </cofactor>
</comment>
<evidence type="ECO:0000313" key="27">
    <source>
        <dbReference type="Proteomes" id="UP000674234"/>
    </source>
</evidence>
<evidence type="ECO:0000256" key="8">
    <source>
        <dbReference type="ARBA" id="ARBA00022679"/>
    </source>
</evidence>
<comment type="cofactor">
    <cofactor evidence="2">
        <name>Mn(2+)</name>
        <dbReference type="ChEBI" id="CHEBI:29035"/>
    </cofactor>
</comment>
<dbReference type="InterPro" id="IPR003660">
    <property type="entry name" value="HAMP_dom"/>
</dbReference>
<keyword evidence="6" id="KW-1003">Cell membrane</keyword>
<dbReference type="SUPFAM" id="SSF47384">
    <property type="entry name" value="Homodimeric domain of signal transducing histidine kinase"/>
    <property type="match status" value="1"/>
</dbReference>
<keyword evidence="12" id="KW-0378">Hydrolase</keyword>
<keyword evidence="14" id="KW-0460">Magnesium</keyword>
<evidence type="ECO:0000256" key="6">
    <source>
        <dbReference type="ARBA" id="ARBA00022475"/>
    </source>
</evidence>
<keyword evidence="9 23" id="KW-0812">Transmembrane</keyword>
<evidence type="ECO:0000259" key="25">
    <source>
        <dbReference type="PROSITE" id="PS50885"/>
    </source>
</evidence>
<keyword evidence="20" id="KW-0464">Manganese</keyword>
<keyword evidence="19" id="KW-0843">Virulence</keyword>
<dbReference type="Gene3D" id="6.10.340.10">
    <property type="match status" value="1"/>
</dbReference>
<keyword evidence="10" id="KW-0547">Nucleotide-binding</keyword>
<evidence type="ECO:0000256" key="1">
    <source>
        <dbReference type="ARBA" id="ARBA00000085"/>
    </source>
</evidence>
<keyword evidence="15" id="KW-0904">Protein phosphatase</keyword>
<comment type="catalytic activity">
    <reaction evidence="1">
        <text>ATP + protein L-histidine = ADP + protein N-phospho-L-histidine.</text>
        <dbReference type="EC" id="2.7.13.3"/>
    </reaction>
</comment>
<keyword evidence="16 23" id="KW-1133">Transmembrane helix</keyword>
<name>A0A940WGX2_9ACTN</name>
<dbReference type="GO" id="GO:0005886">
    <property type="term" value="C:plasma membrane"/>
    <property type="evidence" value="ECO:0007669"/>
    <property type="project" value="UniProtKB-SubCell"/>
</dbReference>
<dbReference type="Pfam" id="PF02518">
    <property type="entry name" value="HATPase_c"/>
    <property type="match status" value="1"/>
</dbReference>
<evidence type="ECO:0000256" key="23">
    <source>
        <dbReference type="SAM" id="Phobius"/>
    </source>
</evidence>
<comment type="subcellular location">
    <subcellularLocation>
        <location evidence="4">Cell membrane</location>
        <topology evidence="4">Multi-pass membrane protein</topology>
    </subcellularLocation>
</comment>
<protein>
    <recommendedName>
        <fullName evidence="21">Signal transduction histidine-protein kinase/phosphatase MprB</fullName>
        <ecNumber evidence="5">2.7.13.3</ecNumber>
    </recommendedName>
    <alternativeName>
        <fullName evidence="22">Mycobacterial persistence regulator B</fullName>
    </alternativeName>
</protein>
<dbReference type="InterPro" id="IPR050980">
    <property type="entry name" value="2C_sensor_his_kinase"/>
</dbReference>
<dbReference type="SMART" id="SM00388">
    <property type="entry name" value="HisKA"/>
    <property type="match status" value="1"/>
</dbReference>
<evidence type="ECO:0000256" key="18">
    <source>
        <dbReference type="ARBA" id="ARBA00023016"/>
    </source>
</evidence>
<dbReference type="SMART" id="SM00387">
    <property type="entry name" value="HATPase_c"/>
    <property type="match status" value="1"/>
</dbReference>
<dbReference type="InterPro" id="IPR003661">
    <property type="entry name" value="HisK_dim/P_dom"/>
</dbReference>
<keyword evidence="7" id="KW-0597">Phosphoprotein</keyword>
<proteinExistence type="predicted"/>
<evidence type="ECO:0000256" key="7">
    <source>
        <dbReference type="ARBA" id="ARBA00022553"/>
    </source>
</evidence>
<evidence type="ECO:0000256" key="13">
    <source>
        <dbReference type="ARBA" id="ARBA00022840"/>
    </source>
</evidence>
<evidence type="ECO:0000256" key="11">
    <source>
        <dbReference type="ARBA" id="ARBA00022777"/>
    </source>
</evidence>
<comment type="caution">
    <text evidence="26">The sequence shown here is derived from an EMBL/GenBank/DDBJ whole genome shotgun (WGS) entry which is preliminary data.</text>
</comment>
<dbReference type="InterPro" id="IPR004358">
    <property type="entry name" value="Sig_transdc_His_kin-like_C"/>
</dbReference>
<sequence>MDLPGEWLILLWPLPALLTWIVVVKGLLLLLAGRYRPRSLRGQITVLVTVVAVVTLLTADAWVYAVPQAIAGRWPVVASVALMTRYRVADSWEWIVLVGIGELIALAGLATWKVTGRLLRPVEKVRTELAVIEYGDLPVHVAGRQPAREFDRLFRTLDRALDRVHATKLEQTAVARRQWKFASDVSHELRTPIAGLRAQLEDAQEDPRARLTELLRTTLRQVARLETITDDVLRLALAEDRPPQAPRRVDLAALVRTEVAQRSDRIPVQLRLAHDAVVDVVPTQIGRLLANLLNNAQRHAAGLVLVEVRSTHAAVELAVGDDGAGVAEADRERVFQRFTRLAEARRRDPDGTGLGLAIARDIAHAHHGTLTVEESDLGGARFVFRLPRSRRRGTG</sequence>
<evidence type="ECO:0000256" key="14">
    <source>
        <dbReference type="ARBA" id="ARBA00022842"/>
    </source>
</evidence>
<gene>
    <name evidence="26" type="ORF">JOL79_12255</name>
</gene>
<dbReference type="GO" id="GO:0005524">
    <property type="term" value="F:ATP binding"/>
    <property type="evidence" value="ECO:0007669"/>
    <property type="project" value="UniProtKB-KW"/>
</dbReference>
<dbReference type="InterPro" id="IPR036097">
    <property type="entry name" value="HisK_dim/P_sf"/>
</dbReference>
<evidence type="ECO:0000256" key="16">
    <source>
        <dbReference type="ARBA" id="ARBA00022989"/>
    </source>
</evidence>
<evidence type="ECO:0000256" key="4">
    <source>
        <dbReference type="ARBA" id="ARBA00004651"/>
    </source>
</evidence>
<evidence type="ECO:0000256" key="9">
    <source>
        <dbReference type="ARBA" id="ARBA00022692"/>
    </source>
</evidence>
<feature type="domain" description="Histidine kinase" evidence="24">
    <location>
        <begin position="184"/>
        <end position="390"/>
    </location>
</feature>
<dbReference type="Pfam" id="PF00512">
    <property type="entry name" value="HisKA"/>
    <property type="match status" value="1"/>
</dbReference>
<evidence type="ECO:0000256" key="5">
    <source>
        <dbReference type="ARBA" id="ARBA00012438"/>
    </source>
</evidence>
<dbReference type="PRINTS" id="PR00344">
    <property type="entry name" value="BCTRLSENSOR"/>
</dbReference>
<dbReference type="GO" id="GO:0004721">
    <property type="term" value="F:phosphoprotein phosphatase activity"/>
    <property type="evidence" value="ECO:0007669"/>
    <property type="project" value="UniProtKB-KW"/>
</dbReference>
<keyword evidence="8" id="KW-0808">Transferase</keyword>
<feature type="domain" description="HAMP" evidence="25">
    <location>
        <begin position="116"/>
        <end position="169"/>
    </location>
</feature>
<feature type="transmembrane region" description="Helical" evidence="23">
    <location>
        <begin position="92"/>
        <end position="112"/>
    </location>
</feature>
<organism evidence="26 27">
    <name type="scientific">Microbispora oryzae</name>
    <dbReference type="NCBI Taxonomy" id="2806554"/>
    <lineage>
        <taxon>Bacteria</taxon>
        <taxon>Bacillati</taxon>
        <taxon>Actinomycetota</taxon>
        <taxon>Actinomycetes</taxon>
        <taxon>Streptosporangiales</taxon>
        <taxon>Streptosporangiaceae</taxon>
        <taxon>Microbispora</taxon>
    </lineage>
</organism>
<dbReference type="EMBL" id="JAFCNB010000005">
    <property type="protein sequence ID" value="MBP2704588.1"/>
    <property type="molecule type" value="Genomic_DNA"/>
</dbReference>
<dbReference type="GO" id="GO:0000155">
    <property type="term" value="F:phosphorelay sensor kinase activity"/>
    <property type="evidence" value="ECO:0007669"/>
    <property type="project" value="InterPro"/>
</dbReference>
<feature type="transmembrane region" description="Helical" evidence="23">
    <location>
        <begin position="44"/>
        <end position="65"/>
    </location>
</feature>
<keyword evidence="11 26" id="KW-0418">Kinase</keyword>
<dbReference type="Proteomes" id="UP000674234">
    <property type="component" value="Unassembled WGS sequence"/>
</dbReference>
<evidence type="ECO:0000256" key="19">
    <source>
        <dbReference type="ARBA" id="ARBA00023026"/>
    </source>
</evidence>
<keyword evidence="23" id="KW-0472">Membrane</keyword>
<dbReference type="RefSeq" id="WP_210155878.1">
    <property type="nucleotide sequence ID" value="NZ_JAFCNB010000005.1"/>
</dbReference>
<dbReference type="SUPFAM" id="SSF55874">
    <property type="entry name" value="ATPase domain of HSP90 chaperone/DNA topoisomerase II/histidine kinase"/>
    <property type="match status" value="1"/>
</dbReference>
<evidence type="ECO:0000256" key="20">
    <source>
        <dbReference type="ARBA" id="ARBA00023211"/>
    </source>
</evidence>
<keyword evidence="13" id="KW-0067">ATP-binding</keyword>
<evidence type="ECO:0000256" key="17">
    <source>
        <dbReference type="ARBA" id="ARBA00023012"/>
    </source>
</evidence>
<dbReference type="PANTHER" id="PTHR44936">
    <property type="entry name" value="SENSOR PROTEIN CREC"/>
    <property type="match status" value="1"/>
</dbReference>
<dbReference type="Gene3D" id="3.30.565.10">
    <property type="entry name" value="Histidine kinase-like ATPase, C-terminal domain"/>
    <property type="match status" value="1"/>
</dbReference>
<dbReference type="PROSITE" id="PS50885">
    <property type="entry name" value="HAMP"/>
    <property type="match status" value="1"/>
</dbReference>
<dbReference type="PANTHER" id="PTHR44936:SF9">
    <property type="entry name" value="SENSOR PROTEIN CREC"/>
    <property type="match status" value="1"/>
</dbReference>
<keyword evidence="27" id="KW-1185">Reference proteome</keyword>
<dbReference type="InterPro" id="IPR036890">
    <property type="entry name" value="HATPase_C_sf"/>
</dbReference>
<dbReference type="EC" id="2.7.13.3" evidence="5"/>
<evidence type="ECO:0000256" key="21">
    <source>
        <dbReference type="ARBA" id="ARBA00040454"/>
    </source>
</evidence>
<dbReference type="PROSITE" id="PS50109">
    <property type="entry name" value="HIS_KIN"/>
    <property type="match status" value="1"/>
</dbReference>
<keyword evidence="18" id="KW-0346">Stress response</keyword>
<evidence type="ECO:0000313" key="26">
    <source>
        <dbReference type="EMBL" id="MBP2704588.1"/>
    </source>
</evidence>
<evidence type="ECO:0000256" key="3">
    <source>
        <dbReference type="ARBA" id="ARBA00001946"/>
    </source>
</evidence>